<keyword evidence="3" id="KW-0460">Magnesium</keyword>
<dbReference type="FunFam" id="1.10.600.10:FF:000007">
    <property type="entry name" value="Isoprene synthase, chloroplastic"/>
    <property type="match status" value="1"/>
</dbReference>
<gene>
    <name evidence="6" type="ORF">RJ640_007814</name>
</gene>
<dbReference type="InterPro" id="IPR008930">
    <property type="entry name" value="Terpenoid_cyclase/PrenylTrfase"/>
</dbReference>
<protein>
    <submittedName>
        <fullName evidence="6">Uncharacterized protein</fullName>
    </submittedName>
</protein>
<comment type="caution">
    <text evidence="6">The sequence shown here is derived from an EMBL/GenBank/DDBJ whole genome shotgun (WGS) entry which is preliminary data.</text>
</comment>
<dbReference type="Pfam" id="PF01397">
    <property type="entry name" value="Terpene_synth"/>
    <property type="match status" value="1"/>
</dbReference>
<dbReference type="SFLD" id="SFLDG01604">
    <property type="entry name" value="Terpene_Cyclase_Like_1_C_Termi"/>
    <property type="match status" value="1"/>
</dbReference>
<dbReference type="SUPFAM" id="SSF48239">
    <property type="entry name" value="Terpenoid cyclases/Protein prenyltransferases"/>
    <property type="match status" value="1"/>
</dbReference>
<evidence type="ECO:0000256" key="2">
    <source>
        <dbReference type="ARBA" id="ARBA00022723"/>
    </source>
</evidence>
<evidence type="ECO:0000256" key="3">
    <source>
        <dbReference type="ARBA" id="ARBA00022842"/>
    </source>
</evidence>
<keyword evidence="2" id="KW-0479">Metal-binding</keyword>
<dbReference type="InterPro" id="IPR001906">
    <property type="entry name" value="Terpene_synth_N"/>
</dbReference>
<dbReference type="FunFam" id="1.50.10.130:FF:000001">
    <property type="entry name" value="Isoprene synthase, chloroplastic"/>
    <property type="match status" value="1"/>
</dbReference>
<dbReference type="SFLD" id="SFLDS00005">
    <property type="entry name" value="Isoprenoid_Synthase_Type_I"/>
    <property type="match status" value="1"/>
</dbReference>
<feature type="domain" description="Terpene synthase metal-binding" evidence="5">
    <location>
        <begin position="262"/>
        <end position="501"/>
    </location>
</feature>
<evidence type="ECO:0000259" key="5">
    <source>
        <dbReference type="Pfam" id="PF03936"/>
    </source>
</evidence>
<sequence>MAMFQHMCLPSPWLSKDARISQNKERLATHYQPSIWSYELVKTLKNDYGSKKYKKKARRLEFKVRMMLDDEGASVLATLELIDSLQRLGLGYRFEKEIVRILAKINSKEGLEENLHATALRFRLLRQHGFEVSEDVFKSYTDHNGGSIACLQKDVQGLRSLYEASSLGYDEETLLDEAKSYAKVHLKDVKNYTGTSLREEVYHALELPLHHRMQRLEARKYIDAYIKKEDANQLLLELAMLDFNMVQAAHQKDLQHVSRWWKSLGLPSNLSFIRDRLMECFFWTVGVASEPHFSTCRIGLTKVTALITTIDDVYDVYGSLDELQLFTEAIERWDINAVEHLPDYMKFCILALFNTVNEMAYDTLKEQGVYSLPILTNMWKDMCQAFLVEAKWNYDKYTPTLDGYLDNAWRSVSGVVILGHAYFLTSRNITQEELECLQNYHDLLKWSSMIFRLCNDLGTSAAEIERGETANSIRCYMTETSLSEELAREHIKSLVDEAWKKMNKYVVDDSPFAKTFIERAINLARIAQCTYQYGDGHGAPDMRSKNRITSLIIEPITPGQRERSFG</sequence>
<dbReference type="PANTHER" id="PTHR31225:SF252">
    <property type="entry name" value="TERPENE SYNTHASE 12-RELATED"/>
    <property type="match status" value="1"/>
</dbReference>
<evidence type="ECO:0000259" key="4">
    <source>
        <dbReference type="Pfam" id="PF01397"/>
    </source>
</evidence>
<dbReference type="InterPro" id="IPR008949">
    <property type="entry name" value="Isoprenoid_synthase_dom_sf"/>
</dbReference>
<dbReference type="GO" id="GO:0000287">
    <property type="term" value="F:magnesium ion binding"/>
    <property type="evidence" value="ECO:0007669"/>
    <property type="project" value="InterPro"/>
</dbReference>
<dbReference type="AlphaFoldDB" id="A0AA88RBH0"/>
<dbReference type="GO" id="GO:0010333">
    <property type="term" value="F:terpene synthase activity"/>
    <property type="evidence" value="ECO:0007669"/>
    <property type="project" value="InterPro"/>
</dbReference>
<dbReference type="InterPro" id="IPR036965">
    <property type="entry name" value="Terpene_synth_N_sf"/>
</dbReference>
<organism evidence="6 7">
    <name type="scientific">Escallonia rubra</name>
    <dbReference type="NCBI Taxonomy" id="112253"/>
    <lineage>
        <taxon>Eukaryota</taxon>
        <taxon>Viridiplantae</taxon>
        <taxon>Streptophyta</taxon>
        <taxon>Embryophyta</taxon>
        <taxon>Tracheophyta</taxon>
        <taxon>Spermatophyta</taxon>
        <taxon>Magnoliopsida</taxon>
        <taxon>eudicotyledons</taxon>
        <taxon>Gunneridae</taxon>
        <taxon>Pentapetalae</taxon>
        <taxon>asterids</taxon>
        <taxon>campanulids</taxon>
        <taxon>Escalloniales</taxon>
        <taxon>Escalloniaceae</taxon>
        <taxon>Escallonia</taxon>
    </lineage>
</organism>
<keyword evidence="7" id="KW-1185">Reference proteome</keyword>
<accession>A0AA88RBH0</accession>
<name>A0AA88RBH0_9ASTE</name>
<dbReference type="SUPFAM" id="SSF48576">
    <property type="entry name" value="Terpenoid synthases"/>
    <property type="match status" value="1"/>
</dbReference>
<proteinExistence type="predicted"/>
<comment type="cofactor">
    <cofactor evidence="1">
        <name>Mg(2+)</name>
        <dbReference type="ChEBI" id="CHEBI:18420"/>
    </cofactor>
</comment>
<dbReference type="InterPro" id="IPR044814">
    <property type="entry name" value="Terpene_cyclase_plant_C1"/>
</dbReference>
<dbReference type="EMBL" id="JAVXUO010001353">
    <property type="protein sequence ID" value="KAK2983138.1"/>
    <property type="molecule type" value="Genomic_DNA"/>
</dbReference>
<evidence type="ECO:0000256" key="1">
    <source>
        <dbReference type="ARBA" id="ARBA00001946"/>
    </source>
</evidence>
<dbReference type="Gene3D" id="1.50.10.130">
    <property type="entry name" value="Terpene synthase, N-terminal domain"/>
    <property type="match status" value="1"/>
</dbReference>
<feature type="domain" description="Terpene synthase N-terminal" evidence="4">
    <location>
        <begin position="35"/>
        <end position="205"/>
    </location>
</feature>
<dbReference type="PANTHER" id="PTHR31225">
    <property type="entry name" value="OS04G0344100 PROTEIN-RELATED"/>
    <property type="match status" value="1"/>
</dbReference>
<dbReference type="GO" id="GO:0016102">
    <property type="term" value="P:diterpenoid biosynthetic process"/>
    <property type="evidence" value="ECO:0007669"/>
    <property type="project" value="InterPro"/>
</dbReference>
<dbReference type="InterPro" id="IPR050148">
    <property type="entry name" value="Terpene_synthase-like"/>
</dbReference>
<dbReference type="InterPro" id="IPR034741">
    <property type="entry name" value="Terpene_cyclase-like_1_C"/>
</dbReference>
<evidence type="ECO:0000313" key="6">
    <source>
        <dbReference type="EMBL" id="KAK2983138.1"/>
    </source>
</evidence>
<reference evidence="6" key="1">
    <citation type="submission" date="2022-12" db="EMBL/GenBank/DDBJ databases">
        <title>Draft genome assemblies for two species of Escallonia (Escalloniales).</title>
        <authorList>
            <person name="Chanderbali A."/>
            <person name="Dervinis C."/>
            <person name="Anghel I."/>
            <person name="Soltis D."/>
            <person name="Soltis P."/>
            <person name="Zapata F."/>
        </authorList>
    </citation>
    <scope>NUCLEOTIDE SEQUENCE</scope>
    <source>
        <strain evidence="6">UCBG92.1500</strain>
        <tissue evidence="6">Leaf</tissue>
    </source>
</reference>
<dbReference type="CDD" id="cd00684">
    <property type="entry name" value="Terpene_cyclase_plant_C1"/>
    <property type="match status" value="1"/>
</dbReference>
<dbReference type="InterPro" id="IPR005630">
    <property type="entry name" value="Terpene_synthase_metal-bd"/>
</dbReference>
<dbReference type="Proteomes" id="UP001187471">
    <property type="component" value="Unassembled WGS sequence"/>
</dbReference>
<dbReference type="Pfam" id="PF03936">
    <property type="entry name" value="Terpene_synth_C"/>
    <property type="match status" value="1"/>
</dbReference>
<dbReference type="Gene3D" id="1.10.600.10">
    <property type="entry name" value="Farnesyl Diphosphate Synthase"/>
    <property type="match status" value="1"/>
</dbReference>
<dbReference type="SFLD" id="SFLDG01019">
    <property type="entry name" value="Terpene_Cyclase_Like_1_C_Termi"/>
    <property type="match status" value="1"/>
</dbReference>
<evidence type="ECO:0000313" key="7">
    <source>
        <dbReference type="Proteomes" id="UP001187471"/>
    </source>
</evidence>